<protein>
    <recommendedName>
        <fullName evidence="1">Retrovirus-related Pol polyprotein from transposon TNT 1-94-like beta-barrel domain-containing protein</fullName>
    </recommendedName>
</protein>
<dbReference type="Proteomes" id="UP001443914">
    <property type="component" value="Unassembled WGS sequence"/>
</dbReference>
<reference evidence="2" key="1">
    <citation type="submission" date="2024-03" db="EMBL/GenBank/DDBJ databases">
        <title>WGS assembly of Saponaria officinalis var. Norfolk2.</title>
        <authorList>
            <person name="Jenkins J."/>
            <person name="Shu S."/>
            <person name="Grimwood J."/>
            <person name="Barry K."/>
            <person name="Goodstein D."/>
            <person name="Schmutz J."/>
            <person name="Leebens-Mack J."/>
            <person name="Osbourn A."/>
        </authorList>
    </citation>
    <scope>NUCLEOTIDE SEQUENCE [LARGE SCALE GENOMIC DNA]</scope>
    <source>
        <strain evidence="2">JIC</strain>
    </source>
</reference>
<feature type="domain" description="Retrovirus-related Pol polyprotein from transposon TNT 1-94-like beta-barrel" evidence="1">
    <location>
        <begin position="177"/>
        <end position="251"/>
    </location>
</feature>
<accession>A0AAW1HCP7</accession>
<gene>
    <name evidence="2" type="ORF">RND81_12G190700</name>
</gene>
<proteinExistence type="predicted"/>
<comment type="caution">
    <text evidence="2">The sequence shown here is derived from an EMBL/GenBank/DDBJ whole genome shotgun (WGS) entry which is preliminary data.</text>
</comment>
<dbReference type="AlphaFoldDB" id="A0AAW1HCP7"/>
<dbReference type="PANTHER" id="PTHR34222">
    <property type="entry name" value="GAG_PRE-INTEGRS DOMAIN-CONTAINING PROTEIN"/>
    <property type="match status" value="1"/>
</dbReference>
<evidence type="ECO:0000313" key="3">
    <source>
        <dbReference type="Proteomes" id="UP001443914"/>
    </source>
</evidence>
<dbReference type="InterPro" id="IPR054722">
    <property type="entry name" value="PolX-like_BBD"/>
</dbReference>
<dbReference type="EMBL" id="JBDFQZ010000012">
    <property type="protein sequence ID" value="KAK9673800.1"/>
    <property type="molecule type" value="Genomic_DNA"/>
</dbReference>
<evidence type="ECO:0000259" key="1">
    <source>
        <dbReference type="Pfam" id="PF22936"/>
    </source>
</evidence>
<keyword evidence="3" id="KW-1185">Reference proteome</keyword>
<organism evidence="2 3">
    <name type="scientific">Saponaria officinalis</name>
    <name type="common">Common soapwort</name>
    <name type="synonym">Lychnis saponaria</name>
    <dbReference type="NCBI Taxonomy" id="3572"/>
    <lineage>
        <taxon>Eukaryota</taxon>
        <taxon>Viridiplantae</taxon>
        <taxon>Streptophyta</taxon>
        <taxon>Embryophyta</taxon>
        <taxon>Tracheophyta</taxon>
        <taxon>Spermatophyta</taxon>
        <taxon>Magnoliopsida</taxon>
        <taxon>eudicotyledons</taxon>
        <taxon>Gunneridae</taxon>
        <taxon>Pentapetalae</taxon>
        <taxon>Caryophyllales</taxon>
        <taxon>Caryophyllaceae</taxon>
        <taxon>Caryophylleae</taxon>
        <taxon>Saponaria</taxon>
    </lineage>
</organism>
<name>A0AAW1HCP7_SAPOF</name>
<dbReference type="Pfam" id="PF22936">
    <property type="entry name" value="Pol_BBD"/>
    <property type="match status" value="1"/>
</dbReference>
<dbReference type="PANTHER" id="PTHR34222:SF99">
    <property type="entry name" value="PROTEIN, PUTATIVE-RELATED"/>
    <property type="match status" value="1"/>
</dbReference>
<sequence length="357" mass="39124">MDPIPPINKFYSIVQQIESHKIISNVLNYAENASALNTVKMTGQGPWNVWKRDNKKPKTDDRWCPNCKRSGHTKETCFKLHPEQKAKFLARFSGNSGSANHVATGVNTPNPAVNSVSAPSVPPLQFDPNLFTAFYKHMAQVMQSKQDSPMDYSTASVNCAGIKLTCNALDSDFKHEWIVDSGATDHMTGLKNLFVFLTPLNKPVMIGKPDGSRIKVTHAGDNVLTVGFVLHNVLYVPTFKHSLLSVGKLLSTTSLLSEFSVDKCVLQGPTSRHPVAVGLKENGLYKLKFTDNSDSHNASVVINNVSSCSTVSSCKRNAVVDLLHARLGHTSLAKMKQISDVPCTGLTEYMSVMFVCK</sequence>
<evidence type="ECO:0000313" key="2">
    <source>
        <dbReference type="EMBL" id="KAK9673800.1"/>
    </source>
</evidence>